<comment type="pathway">
    <text evidence="1">Cofactor biosynthesis; thiamine diphosphate biosynthesis.</text>
</comment>
<name>A0A1M6NIG0_9BACL</name>
<dbReference type="GO" id="GO:0009229">
    <property type="term" value="P:thiamine diphosphate biosynthetic process"/>
    <property type="evidence" value="ECO:0007669"/>
    <property type="project" value="UniProtKB-UniPathway"/>
</dbReference>
<keyword evidence="2" id="KW-0784">Thiamine biosynthesis</keyword>
<dbReference type="Gene3D" id="3.30.9.10">
    <property type="entry name" value="D-Amino Acid Oxidase, subunit A, domain 2"/>
    <property type="match status" value="1"/>
</dbReference>
<feature type="domain" description="FAD dependent oxidoreductase" evidence="6">
    <location>
        <begin position="6"/>
        <end position="349"/>
    </location>
</feature>
<keyword evidence="8" id="KW-1185">Reference proteome</keyword>
<dbReference type="InterPro" id="IPR006076">
    <property type="entry name" value="FAD-dep_OxRdtase"/>
</dbReference>
<evidence type="ECO:0000259" key="6">
    <source>
        <dbReference type="Pfam" id="PF01266"/>
    </source>
</evidence>
<dbReference type="EC" id="1.4.3.19" evidence="5"/>
<dbReference type="Pfam" id="PF01266">
    <property type="entry name" value="DAO"/>
    <property type="match status" value="1"/>
</dbReference>
<dbReference type="Gene3D" id="3.50.50.60">
    <property type="entry name" value="FAD/NAD(P)-binding domain"/>
    <property type="match status" value="1"/>
</dbReference>
<dbReference type="RefSeq" id="WP_072873410.1">
    <property type="nucleotide sequence ID" value="NZ_FRAF01000006.1"/>
</dbReference>
<dbReference type="PANTHER" id="PTHR13847">
    <property type="entry name" value="SARCOSINE DEHYDROGENASE-RELATED"/>
    <property type="match status" value="1"/>
</dbReference>
<organism evidence="7 8">
    <name type="scientific">Alicyclobacillus tolerans</name>
    <dbReference type="NCBI Taxonomy" id="90970"/>
    <lineage>
        <taxon>Bacteria</taxon>
        <taxon>Bacillati</taxon>
        <taxon>Bacillota</taxon>
        <taxon>Bacilli</taxon>
        <taxon>Bacillales</taxon>
        <taxon>Alicyclobacillaceae</taxon>
        <taxon>Alicyclobacillus</taxon>
    </lineage>
</organism>
<reference evidence="8" key="1">
    <citation type="submission" date="2016-11" db="EMBL/GenBank/DDBJ databases">
        <authorList>
            <person name="Varghese N."/>
            <person name="Submissions S."/>
        </authorList>
    </citation>
    <scope>NUCLEOTIDE SEQUENCE [LARGE SCALE GENOMIC DNA]</scope>
    <source>
        <strain evidence="8">USBA-503</strain>
    </source>
</reference>
<dbReference type="EMBL" id="FRAF01000006">
    <property type="protein sequence ID" value="SHJ95528.1"/>
    <property type="molecule type" value="Genomic_DNA"/>
</dbReference>
<dbReference type="PANTHER" id="PTHR13847:SF289">
    <property type="entry name" value="GLYCINE OXIDASE"/>
    <property type="match status" value="1"/>
</dbReference>
<evidence type="ECO:0000256" key="2">
    <source>
        <dbReference type="ARBA" id="ARBA00022977"/>
    </source>
</evidence>
<dbReference type="STRING" id="1830138.SAMN05443507_10661"/>
<dbReference type="GO" id="GO:0009228">
    <property type="term" value="P:thiamine biosynthetic process"/>
    <property type="evidence" value="ECO:0007669"/>
    <property type="project" value="UniProtKB-KW"/>
</dbReference>
<dbReference type="NCBIfam" id="TIGR02352">
    <property type="entry name" value="thiamin_ThiO"/>
    <property type="match status" value="1"/>
</dbReference>
<proteinExistence type="predicted"/>
<evidence type="ECO:0000256" key="3">
    <source>
        <dbReference type="ARBA" id="ARBA00023002"/>
    </source>
</evidence>
<dbReference type="UniPathway" id="UPA00060"/>
<gene>
    <name evidence="7" type="ORF">SAMN05443507_10661</name>
</gene>
<protein>
    <recommendedName>
        <fullName evidence="5">glycine oxidase</fullName>
        <ecNumber evidence="5">1.4.3.19</ecNumber>
    </recommendedName>
</protein>
<dbReference type="Proteomes" id="UP000184016">
    <property type="component" value="Unassembled WGS sequence"/>
</dbReference>
<dbReference type="InterPro" id="IPR012727">
    <property type="entry name" value="Gly_oxidase_ThiO"/>
</dbReference>
<dbReference type="AlphaFoldDB" id="A0A1M6NIG0"/>
<dbReference type="GO" id="GO:0043799">
    <property type="term" value="F:glycine oxidase activity"/>
    <property type="evidence" value="ECO:0007669"/>
    <property type="project" value="UniProtKB-EC"/>
</dbReference>
<dbReference type="GO" id="GO:0005737">
    <property type="term" value="C:cytoplasm"/>
    <property type="evidence" value="ECO:0007669"/>
    <property type="project" value="TreeGrafter"/>
</dbReference>
<dbReference type="SUPFAM" id="SSF51905">
    <property type="entry name" value="FAD/NAD(P)-binding domain"/>
    <property type="match status" value="1"/>
</dbReference>
<evidence type="ECO:0000256" key="5">
    <source>
        <dbReference type="ARBA" id="ARBA00050018"/>
    </source>
</evidence>
<dbReference type="OrthoDB" id="9794226at2"/>
<sequence>MRRIYDVIVVGGGAIGSSIAWQAAKKGLNVLLVERGRIGQEASSAAAGMLGAQLEADRPGPMLDLCVSSRSIFPEFAAELRKDSGIDIELTQNGILQLAFNDEEKSFLEKEAQWQEAAGLRCEWWSGEKVARREPSLAPCLGGLYLPDDGNLHAHRFMDALSIAVHHFVSVLEQTEILRVEKTADCFRVYTHQDTSFEAERLVLAAGAFATSLLRSLELSIDIHPVKGQMMAIRPRDLQLQHTVFSQHAYLVPKRDGKIVVGATEEREAGYDKSPSSDSLAWLLYSLKRIAPSLGHSEFIHTWTGLRPEGSGPPLIGPVPTIPGLFLSLGHFRNGILLSAITSEILAHLLTGRDVEENWKSFFPTDIRQGQLERRR</sequence>
<evidence type="ECO:0000313" key="8">
    <source>
        <dbReference type="Proteomes" id="UP000184016"/>
    </source>
</evidence>
<dbReference type="SUPFAM" id="SSF54373">
    <property type="entry name" value="FAD-linked reductases, C-terminal domain"/>
    <property type="match status" value="1"/>
</dbReference>
<comment type="catalytic activity">
    <reaction evidence="4">
        <text>glycine + O2 + H2O = glyoxylate + H2O2 + NH4(+)</text>
        <dbReference type="Rhea" id="RHEA:11532"/>
        <dbReference type="ChEBI" id="CHEBI:15377"/>
        <dbReference type="ChEBI" id="CHEBI:15379"/>
        <dbReference type="ChEBI" id="CHEBI:16240"/>
        <dbReference type="ChEBI" id="CHEBI:28938"/>
        <dbReference type="ChEBI" id="CHEBI:36655"/>
        <dbReference type="ChEBI" id="CHEBI:57305"/>
        <dbReference type="EC" id="1.4.3.19"/>
    </reaction>
</comment>
<evidence type="ECO:0000256" key="1">
    <source>
        <dbReference type="ARBA" id="ARBA00004948"/>
    </source>
</evidence>
<dbReference type="InterPro" id="IPR036188">
    <property type="entry name" value="FAD/NAD-bd_sf"/>
</dbReference>
<dbReference type="GO" id="GO:0050660">
    <property type="term" value="F:flavin adenine dinucleotide binding"/>
    <property type="evidence" value="ECO:0007669"/>
    <property type="project" value="InterPro"/>
</dbReference>
<accession>A0A1M6NIG0</accession>
<keyword evidence="3" id="KW-0560">Oxidoreductase</keyword>
<evidence type="ECO:0000313" key="7">
    <source>
        <dbReference type="EMBL" id="SHJ95528.1"/>
    </source>
</evidence>
<evidence type="ECO:0000256" key="4">
    <source>
        <dbReference type="ARBA" id="ARBA00049872"/>
    </source>
</evidence>